<dbReference type="Pfam" id="PF13480">
    <property type="entry name" value="Acetyltransf_6"/>
    <property type="match status" value="1"/>
</dbReference>
<keyword evidence="6" id="KW-0012">Acyltransferase</keyword>
<keyword evidence="5" id="KW-0573">Peptidoglycan synthesis</keyword>
<dbReference type="SUPFAM" id="SSF55729">
    <property type="entry name" value="Acyl-CoA N-acyltransferases (Nat)"/>
    <property type="match status" value="1"/>
</dbReference>
<dbReference type="InterPro" id="IPR050644">
    <property type="entry name" value="PG_Glycine_Bridge_Synth"/>
</dbReference>
<comment type="subcellular location">
    <subcellularLocation>
        <location evidence="1">Cytoplasm</location>
    </subcellularLocation>
</comment>
<keyword evidence="14" id="KW-1185">Reference proteome</keyword>
<evidence type="ECO:0000256" key="11">
    <source>
        <dbReference type="ARBA" id="ARBA00048654"/>
    </source>
</evidence>
<dbReference type="Proteomes" id="UP000614490">
    <property type="component" value="Unassembled WGS sequence"/>
</dbReference>
<dbReference type="GO" id="GO:0009252">
    <property type="term" value="P:peptidoglycan biosynthetic process"/>
    <property type="evidence" value="ECO:0007669"/>
    <property type="project" value="UniProtKB-KW"/>
</dbReference>
<dbReference type="Gene3D" id="3.40.630.30">
    <property type="match status" value="1"/>
</dbReference>
<comment type="catalytic activity">
    <reaction evidence="11">
        <text>beta-D-GlcNAc-(1-&gt;4)-Mur2Ac(oyl-L-Ala-D-isoglutaminyl-L-Lys-D-Ala-D-Ala)-di-trans,octa-cis-undecaprenyl diphosphate + glycyl-tRNA(Gly) = beta-D-GlcNAc-(1-&gt;4)-Mur2Ac(oyl-L-Ala-D-isoglutaminyl-L-Lys-(N(6)-Gly)-D-Ala-D-Ala)-di-trans,octa-cis-undecaprenyl diphosphate + tRNA(Gly) + H(+)</text>
        <dbReference type="Rhea" id="RHEA:30435"/>
        <dbReference type="Rhea" id="RHEA-COMP:9664"/>
        <dbReference type="Rhea" id="RHEA-COMP:9683"/>
        <dbReference type="ChEBI" id="CHEBI:15378"/>
        <dbReference type="ChEBI" id="CHEBI:62233"/>
        <dbReference type="ChEBI" id="CHEBI:62234"/>
        <dbReference type="ChEBI" id="CHEBI:78442"/>
        <dbReference type="ChEBI" id="CHEBI:78522"/>
        <dbReference type="EC" id="2.3.2.16"/>
    </reaction>
</comment>
<dbReference type="EC" id="2.3.2.16" evidence="8"/>
<comment type="similarity">
    <text evidence="2">Belongs to the FemABX family.</text>
</comment>
<evidence type="ECO:0000256" key="4">
    <source>
        <dbReference type="ARBA" id="ARBA00022960"/>
    </source>
</evidence>
<reference evidence="13 14" key="1">
    <citation type="journal article" date="2005" name="Int. J. Syst. Evol. Microbiol.">
        <title>Halobacillus yeomjeoni sp. nov., isolated from a marine solar saltern in Korea.</title>
        <authorList>
            <person name="Yoon J.H."/>
            <person name="Kang S.J."/>
            <person name="Lee C.H."/>
            <person name="Oh H.W."/>
            <person name="Oh T.K."/>
        </authorList>
    </citation>
    <scope>NUCLEOTIDE SEQUENCE [LARGE SCALE GENOMIC DNA]</scope>
    <source>
        <strain evidence="13 14">KCTC 3957</strain>
    </source>
</reference>
<dbReference type="PROSITE" id="PS51191">
    <property type="entry name" value="FEMABX"/>
    <property type="match status" value="1"/>
</dbReference>
<evidence type="ECO:0000256" key="10">
    <source>
        <dbReference type="ARBA" id="ARBA00042933"/>
    </source>
</evidence>
<name>A0A931HWD1_9BACI</name>
<comment type="caution">
    <text evidence="13">The sequence shown here is derived from an EMBL/GenBank/DDBJ whole genome shotgun (WGS) entry which is preliminary data.</text>
</comment>
<evidence type="ECO:0000313" key="13">
    <source>
        <dbReference type="EMBL" id="MBH0230809.1"/>
    </source>
</evidence>
<dbReference type="InterPro" id="IPR016181">
    <property type="entry name" value="Acyl_CoA_acyltransferase"/>
</dbReference>
<keyword evidence="7" id="KW-0961">Cell wall biogenesis/degradation</keyword>
<gene>
    <name evidence="13" type="ORF">H0267_11335</name>
</gene>
<dbReference type="GO" id="GO:0005737">
    <property type="term" value="C:cytoplasm"/>
    <property type="evidence" value="ECO:0007669"/>
    <property type="project" value="UniProtKB-SubCell"/>
</dbReference>
<proteinExistence type="inferred from homology"/>
<organism evidence="13 14">
    <name type="scientific">Halobacillus yeomjeoni</name>
    <dbReference type="NCBI Taxonomy" id="311194"/>
    <lineage>
        <taxon>Bacteria</taxon>
        <taxon>Bacillati</taxon>
        <taxon>Bacillota</taxon>
        <taxon>Bacilli</taxon>
        <taxon>Bacillales</taxon>
        <taxon>Bacillaceae</taxon>
        <taxon>Halobacillus</taxon>
    </lineage>
</organism>
<evidence type="ECO:0000256" key="2">
    <source>
        <dbReference type="ARBA" id="ARBA00009943"/>
    </source>
</evidence>
<evidence type="ECO:0000256" key="9">
    <source>
        <dbReference type="ARBA" id="ARBA00040679"/>
    </source>
</evidence>
<evidence type="ECO:0000256" key="6">
    <source>
        <dbReference type="ARBA" id="ARBA00023315"/>
    </source>
</evidence>
<keyword evidence="4" id="KW-0133">Cell shape</keyword>
<dbReference type="InterPro" id="IPR003447">
    <property type="entry name" value="FEMABX"/>
</dbReference>
<dbReference type="EMBL" id="JADZSC010000002">
    <property type="protein sequence ID" value="MBH0230809.1"/>
    <property type="molecule type" value="Genomic_DNA"/>
</dbReference>
<dbReference type="InterPro" id="IPR038740">
    <property type="entry name" value="BioF2-like_GNAT_dom"/>
</dbReference>
<evidence type="ECO:0000313" key="14">
    <source>
        <dbReference type="Proteomes" id="UP000614490"/>
    </source>
</evidence>
<dbReference type="PANTHER" id="PTHR36174">
    <property type="entry name" value="LIPID II:GLYCINE GLYCYLTRANSFERASE"/>
    <property type="match status" value="1"/>
</dbReference>
<feature type="domain" description="BioF2-like acetyltransferase" evidence="12">
    <location>
        <begin position="172"/>
        <end position="298"/>
    </location>
</feature>
<evidence type="ECO:0000256" key="7">
    <source>
        <dbReference type="ARBA" id="ARBA00023316"/>
    </source>
</evidence>
<dbReference type="AlphaFoldDB" id="A0A931HWD1"/>
<dbReference type="GO" id="GO:0008360">
    <property type="term" value="P:regulation of cell shape"/>
    <property type="evidence" value="ECO:0007669"/>
    <property type="project" value="UniProtKB-KW"/>
</dbReference>
<dbReference type="PANTHER" id="PTHR36174:SF1">
    <property type="entry name" value="LIPID II:GLYCINE GLYCYLTRANSFERASE"/>
    <property type="match status" value="1"/>
</dbReference>
<evidence type="ECO:0000256" key="8">
    <source>
        <dbReference type="ARBA" id="ARBA00039074"/>
    </source>
</evidence>
<protein>
    <recommendedName>
        <fullName evidence="9">Lipid II:glycine glycyltransferase</fullName>
        <ecNumber evidence="8">2.3.2.16</ecNumber>
    </recommendedName>
    <alternativeName>
        <fullName evidence="10">Factor essential for expression of methicillin resistance X</fullName>
    </alternativeName>
</protein>
<evidence type="ECO:0000256" key="5">
    <source>
        <dbReference type="ARBA" id="ARBA00022984"/>
    </source>
</evidence>
<dbReference type="GO" id="GO:0016755">
    <property type="term" value="F:aminoacyltransferase activity"/>
    <property type="evidence" value="ECO:0007669"/>
    <property type="project" value="InterPro"/>
</dbReference>
<dbReference type="RefSeq" id="WP_197317420.1">
    <property type="nucleotide sequence ID" value="NZ_JADZSC010000002.1"/>
</dbReference>
<evidence type="ECO:0000259" key="12">
    <source>
        <dbReference type="Pfam" id="PF13480"/>
    </source>
</evidence>
<keyword evidence="3" id="KW-0808">Transferase</keyword>
<evidence type="ECO:0000256" key="1">
    <source>
        <dbReference type="ARBA" id="ARBA00004496"/>
    </source>
</evidence>
<accession>A0A931HWD1</accession>
<evidence type="ECO:0000256" key="3">
    <source>
        <dbReference type="ARBA" id="ARBA00022679"/>
    </source>
</evidence>
<sequence>MTIHIYDTTEKESWHHYLERLPGKDVYFTPEYAELYEKNGEGKAFLLVYEEGDSFIYYPFLKRALKEIPFLNNKLERYGDLYDLTTPYGYGGPITNADEGEGREQLFERFTPIFEQFCQKEGIVTEFLRFHPLLENHKDYTAVESIHLRDTIHIDLTLDWEDVWSHYDSPNRNRIRKAKKKGLKVIHKPLSDHADFLRIYHGTMQKLQASSYYYFSEEYFQNKADLLSDQAEILEVVYKNEVAFSGIFMSYGDFVHYDLVGSNPEFLKLCPNNFVIDYAAQWAKSNGRKYLHLGGGYSGEDSLFKFKKRFNKYGDRPFYIGKRIHNKEIYQELTAGLRGVDSYFPLYRHPSLTGVKKEVVG</sequence>
<dbReference type="GO" id="GO:0071555">
    <property type="term" value="P:cell wall organization"/>
    <property type="evidence" value="ECO:0007669"/>
    <property type="project" value="UniProtKB-KW"/>
</dbReference>